<dbReference type="InterPro" id="IPR007325">
    <property type="entry name" value="KFase/CYL"/>
</dbReference>
<sequence>MCGTWVMKAVYGDTYTEDHDLIHAHKACNPEESVQSVGEVRRAAAAAGPSRRRMFGLAGALGAAVTGMGLLDAKPASASSPVAGAKKLFGAGRRIVDMSHAWGEDFPVFRPFVEPPKFTQVASVEKEGYNTLIITMDEHSGTHMDGPKHFDNGQLATDEIPAESLIAPLVVVRITDRTEKDLDALLTYDDLRKWESRHGRIPDGAVVAMDCGWSSRINDPERIFNRDADGKPHFPGIGWDAAEFLASSRNIVGVATDSPSLDSGANNYIDPRAHKYLLPTGHYGIEWMANVDQLPESGAMAVIGLMKHKGGFAGPVRMFGIY</sequence>
<dbReference type="GO" id="GO:0004061">
    <property type="term" value="F:arylformamidase activity"/>
    <property type="evidence" value="ECO:0007669"/>
    <property type="project" value="InterPro"/>
</dbReference>
<dbReference type="AlphaFoldDB" id="A0AB39PAV6"/>
<dbReference type="SUPFAM" id="SSF102198">
    <property type="entry name" value="Putative cyclase"/>
    <property type="match status" value="1"/>
</dbReference>
<proteinExistence type="predicted"/>
<protein>
    <submittedName>
        <fullName evidence="1">Cyclase family protein</fullName>
        <ecNumber evidence="1">3.5.-.-</ecNumber>
    </submittedName>
</protein>
<name>A0AB39PAV6_9ACTN</name>
<dbReference type="EMBL" id="CP163435">
    <property type="protein sequence ID" value="XDQ27910.1"/>
    <property type="molecule type" value="Genomic_DNA"/>
</dbReference>
<dbReference type="GO" id="GO:0019441">
    <property type="term" value="P:L-tryptophan catabolic process to kynurenine"/>
    <property type="evidence" value="ECO:0007669"/>
    <property type="project" value="InterPro"/>
</dbReference>
<keyword evidence="1" id="KW-0378">Hydrolase</keyword>
<evidence type="ECO:0000313" key="1">
    <source>
        <dbReference type="EMBL" id="XDQ27910.1"/>
    </source>
</evidence>
<dbReference type="InterPro" id="IPR037175">
    <property type="entry name" value="KFase_sf"/>
</dbReference>
<dbReference type="Pfam" id="PF04199">
    <property type="entry name" value="Cyclase"/>
    <property type="match status" value="1"/>
</dbReference>
<dbReference type="EC" id="3.5.-.-" evidence="1"/>
<dbReference type="Gene3D" id="3.50.30.50">
    <property type="entry name" value="Putative cyclase"/>
    <property type="match status" value="1"/>
</dbReference>
<dbReference type="RefSeq" id="WP_369235446.1">
    <property type="nucleotide sequence ID" value="NZ_CP163435.1"/>
</dbReference>
<dbReference type="PANTHER" id="PTHR31118:SF12">
    <property type="entry name" value="CYCLASE-LIKE PROTEIN 2"/>
    <property type="match status" value="1"/>
</dbReference>
<organism evidence="1">
    <name type="scientific">Streptomyces sp. R21</name>
    <dbReference type="NCBI Taxonomy" id="3238627"/>
    <lineage>
        <taxon>Bacteria</taxon>
        <taxon>Bacillati</taxon>
        <taxon>Actinomycetota</taxon>
        <taxon>Actinomycetes</taxon>
        <taxon>Kitasatosporales</taxon>
        <taxon>Streptomycetaceae</taxon>
        <taxon>Streptomyces</taxon>
    </lineage>
</organism>
<dbReference type="PANTHER" id="PTHR31118">
    <property type="entry name" value="CYCLASE-LIKE PROTEIN 2"/>
    <property type="match status" value="1"/>
</dbReference>
<gene>
    <name evidence="1" type="ORF">AB5J56_25840</name>
</gene>
<accession>A0AB39PAV6</accession>
<reference evidence="1" key="1">
    <citation type="submission" date="2024-07" db="EMBL/GenBank/DDBJ databases">
        <authorList>
            <person name="Yu S.T."/>
        </authorList>
    </citation>
    <scope>NUCLEOTIDE SEQUENCE</scope>
    <source>
        <strain evidence="1">R21</strain>
    </source>
</reference>